<organism evidence="6 7">
    <name type="scientific">Tupaia chinensis</name>
    <name type="common">Chinese tree shrew</name>
    <name type="synonym">Tupaia belangeri chinensis</name>
    <dbReference type="NCBI Taxonomy" id="246437"/>
    <lineage>
        <taxon>Eukaryota</taxon>
        <taxon>Metazoa</taxon>
        <taxon>Chordata</taxon>
        <taxon>Craniata</taxon>
        <taxon>Vertebrata</taxon>
        <taxon>Euteleostomi</taxon>
        <taxon>Mammalia</taxon>
        <taxon>Eutheria</taxon>
        <taxon>Euarchontoglires</taxon>
        <taxon>Scandentia</taxon>
        <taxon>Tupaiidae</taxon>
        <taxon>Tupaia</taxon>
    </lineage>
</organism>
<dbReference type="PANTHER" id="PTHR10517">
    <property type="entry name" value="FOLATE RECEPTOR"/>
    <property type="match status" value="1"/>
</dbReference>
<evidence type="ECO:0000259" key="5">
    <source>
        <dbReference type="Pfam" id="PF03024"/>
    </source>
</evidence>
<evidence type="ECO:0000256" key="4">
    <source>
        <dbReference type="SAM" id="SignalP"/>
    </source>
</evidence>
<comment type="similarity">
    <text evidence="1">Belongs to the folate receptor family.</text>
</comment>
<evidence type="ECO:0000313" key="7">
    <source>
        <dbReference type="Proteomes" id="UP000011518"/>
    </source>
</evidence>
<evidence type="ECO:0000256" key="3">
    <source>
        <dbReference type="ARBA" id="ARBA00023157"/>
    </source>
</evidence>
<name>L9LDL7_TUPCH</name>
<proteinExistence type="inferred from homology"/>
<gene>
    <name evidence="6" type="ORF">TREES_T100009725</name>
</gene>
<keyword evidence="2 4" id="KW-0732">Signal</keyword>
<dbReference type="eggNOG" id="KOG3656">
    <property type="taxonomic scope" value="Eukaryota"/>
</dbReference>
<feature type="domain" description="Folate receptor-like" evidence="5">
    <location>
        <begin position="33"/>
        <end position="163"/>
    </location>
</feature>
<dbReference type="GO" id="GO:0009897">
    <property type="term" value="C:external side of plasma membrane"/>
    <property type="evidence" value="ECO:0007669"/>
    <property type="project" value="TreeGrafter"/>
</dbReference>
<dbReference type="FunCoup" id="L9LDL7">
    <property type="interactions" value="188"/>
</dbReference>
<dbReference type="GO" id="GO:0007342">
    <property type="term" value="P:fusion of sperm to egg plasma membrane involved in single fertilization"/>
    <property type="evidence" value="ECO:0007669"/>
    <property type="project" value="TreeGrafter"/>
</dbReference>
<dbReference type="InterPro" id="IPR018143">
    <property type="entry name" value="Folate_rcpt-like"/>
</dbReference>
<dbReference type="Pfam" id="PF03024">
    <property type="entry name" value="Folate_rec"/>
    <property type="match status" value="2"/>
</dbReference>
<keyword evidence="6" id="KW-0675">Receptor</keyword>
<reference evidence="7" key="1">
    <citation type="submission" date="2012-07" db="EMBL/GenBank/DDBJ databases">
        <title>Genome of the Chinese tree shrew, a rising model animal genetically related to primates.</title>
        <authorList>
            <person name="Zhang G."/>
            <person name="Fan Y."/>
            <person name="Yao Y."/>
            <person name="Huang Z."/>
        </authorList>
    </citation>
    <scope>NUCLEOTIDE SEQUENCE [LARGE SCALE GENOMIC DNA]</scope>
</reference>
<dbReference type="GO" id="GO:0038023">
    <property type="term" value="F:signaling receptor activity"/>
    <property type="evidence" value="ECO:0007669"/>
    <property type="project" value="TreeGrafter"/>
</dbReference>
<dbReference type="EMBL" id="KB320452">
    <property type="protein sequence ID" value="ELW71847.1"/>
    <property type="molecule type" value="Genomic_DNA"/>
</dbReference>
<feature type="signal peptide" evidence="4">
    <location>
        <begin position="1"/>
        <end position="19"/>
    </location>
</feature>
<sequence>MARPQLLFLLAWVAAVGEARHRSAWARKELLNVCMDAKHHKQEPGPEEKLHGQCSPWKNNACCSINTSHEAHRNISYLYNFNWDHCGKMEPACKQHFIQDTCLYECSPNLGPWIQKVDQSWRRERILNVPLCKEDCERWWEDCRSSFTCKSNWHKGWNWTSGESPWKNNACCSINTSHEAHRNISYLYNFNWDHCGKMEPACKQHFIQDTCLYECSPNLGPWIQKVDQSWRRERILNVPLCKEDCERWWEDCRSSYTCKSNWHKGWNWTSGYNTCPVKEACHPFPFYFPTPAHLCNEIWTHSYKVSNYSRGSGRWIQMWFDPAHGNPNEEVAKFYAAAMSGAGLPGAWPPLLCLALTVHWLLSRAPFTF</sequence>
<evidence type="ECO:0000256" key="2">
    <source>
        <dbReference type="ARBA" id="ARBA00022729"/>
    </source>
</evidence>
<dbReference type="InParanoid" id="L9LDL7"/>
<dbReference type="GO" id="GO:0007155">
    <property type="term" value="P:cell adhesion"/>
    <property type="evidence" value="ECO:0007669"/>
    <property type="project" value="TreeGrafter"/>
</dbReference>
<protein>
    <submittedName>
        <fullName evidence="6">Folate receptor alpha</fullName>
    </submittedName>
</protein>
<keyword evidence="3" id="KW-1015">Disulfide bond</keyword>
<dbReference type="AlphaFoldDB" id="L9LDL7"/>
<dbReference type="GO" id="GO:0035036">
    <property type="term" value="P:sperm-egg recognition"/>
    <property type="evidence" value="ECO:0007669"/>
    <property type="project" value="TreeGrafter"/>
</dbReference>
<dbReference type="PANTHER" id="PTHR10517:SF15">
    <property type="entry name" value="FOLATE RECEPTOR ALPHA"/>
    <property type="match status" value="1"/>
</dbReference>
<keyword evidence="7" id="KW-1185">Reference proteome</keyword>
<feature type="chain" id="PRO_5004000795" evidence="4">
    <location>
        <begin position="20"/>
        <end position="369"/>
    </location>
</feature>
<reference evidence="7" key="2">
    <citation type="journal article" date="2013" name="Nat. Commun.">
        <title>Genome of the Chinese tree shrew.</title>
        <authorList>
            <person name="Fan Y."/>
            <person name="Huang Z.Y."/>
            <person name="Cao C.C."/>
            <person name="Chen C.S."/>
            <person name="Chen Y.X."/>
            <person name="Fan D.D."/>
            <person name="He J."/>
            <person name="Hou H.L."/>
            <person name="Hu L."/>
            <person name="Hu X.T."/>
            <person name="Jiang X.T."/>
            <person name="Lai R."/>
            <person name="Lang Y.S."/>
            <person name="Liang B."/>
            <person name="Liao S.G."/>
            <person name="Mu D."/>
            <person name="Ma Y.Y."/>
            <person name="Niu Y.Y."/>
            <person name="Sun X.Q."/>
            <person name="Xia J.Q."/>
            <person name="Xiao J."/>
            <person name="Xiong Z.Q."/>
            <person name="Xu L."/>
            <person name="Yang L."/>
            <person name="Zhang Y."/>
            <person name="Zhao W."/>
            <person name="Zhao X.D."/>
            <person name="Zheng Y.T."/>
            <person name="Zhou J.M."/>
            <person name="Zhu Y.B."/>
            <person name="Zhang G.J."/>
            <person name="Wang J."/>
            <person name="Yao Y.G."/>
        </authorList>
    </citation>
    <scope>NUCLEOTIDE SEQUENCE [LARGE SCALE GENOMIC DNA]</scope>
</reference>
<accession>L9LDL7</accession>
<feature type="domain" description="Folate receptor-like" evidence="5">
    <location>
        <begin position="164"/>
        <end position="316"/>
    </location>
</feature>
<dbReference type="InterPro" id="IPR004269">
    <property type="entry name" value="Folate_rcpt"/>
</dbReference>
<evidence type="ECO:0000313" key="6">
    <source>
        <dbReference type="EMBL" id="ELW71847.1"/>
    </source>
</evidence>
<evidence type="ECO:0000256" key="1">
    <source>
        <dbReference type="ARBA" id="ARBA00007932"/>
    </source>
</evidence>
<dbReference type="Proteomes" id="UP000011518">
    <property type="component" value="Unassembled WGS sequence"/>
</dbReference>